<name>A0ABP8G193_9BACT</name>
<evidence type="ECO:0000313" key="2">
    <source>
        <dbReference type="Proteomes" id="UP001501844"/>
    </source>
</evidence>
<comment type="caution">
    <text evidence="1">The sequence shown here is derived from an EMBL/GenBank/DDBJ whole genome shotgun (WGS) entry which is preliminary data.</text>
</comment>
<reference evidence="2" key="1">
    <citation type="journal article" date="2019" name="Int. J. Syst. Evol. Microbiol.">
        <title>The Global Catalogue of Microorganisms (GCM) 10K type strain sequencing project: providing services to taxonomists for standard genome sequencing and annotation.</title>
        <authorList>
            <consortium name="The Broad Institute Genomics Platform"/>
            <consortium name="The Broad Institute Genome Sequencing Center for Infectious Disease"/>
            <person name="Wu L."/>
            <person name="Ma J."/>
        </authorList>
    </citation>
    <scope>NUCLEOTIDE SEQUENCE [LARGE SCALE GENOMIC DNA]</scope>
    <source>
        <strain evidence="2">JCM 17917</strain>
    </source>
</reference>
<dbReference type="Proteomes" id="UP001501844">
    <property type="component" value="Unassembled WGS sequence"/>
</dbReference>
<dbReference type="EMBL" id="BAABGX010000003">
    <property type="protein sequence ID" value="GAA4315238.1"/>
    <property type="molecule type" value="Genomic_DNA"/>
</dbReference>
<keyword evidence="2" id="KW-1185">Reference proteome</keyword>
<organism evidence="1 2">
    <name type="scientific">Nibribacter koreensis</name>
    <dbReference type="NCBI Taxonomy" id="1084519"/>
    <lineage>
        <taxon>Bacteria</taxon>
        <taxon>Pseudomonadati</taxon>
        <taxon>Bacteroidota</taxon>
        <taxon>Cytophagia</taxon>
        <taxon>Cytophagales</taxon>
        <taxon>Hymenobacteraceae</taxon>
        <taxon>Nibribacter</taxon>
    </lineage>
</organism>
<protein>
    <submittedName>
        <fullName evidence="1">Uncharacterized protein</fullName>
    </submittedName>
</protein>
<gene>
    <name evidence="1" type="ORF">GCM10023183_35750</name>
</gene>
<accession>A0ABP8G193</accession>
<proteinExistence type="predicted"/>
<evidence type="ECO:0000313" key="1">
    <source>
        <dbReference type="EMBL" id="GAA4315238.1"/>
    </source>
</evidence>
<dbReference type="RefSeq" id="WP_345169303.1">
    <property type="nucleotide sequence ID" value="NZ_BAABGX010000003.1"/>
</dbReference>
<sequence>MRIKPKLLFLRKELYVATALVLVIALVGLYGARPTYTKEESFLREFKKRVSSCASGKSLAQNEIAHGDIRMIIEVGFDSDSTSMPQIFYAMLEKEYGVKIVRVVTCTGMTGVECYNDHMRLALEKKFGKEHLAQLYESMHIAQYGPRK</sequence>